<name>A0A833TAT9_PHYIN</name>
<sequence length="98" mass="10548">MGGTRISYRNQDYSGDMASFTGTVQTKVQWRCPSVSFTCRLIAVLDLGFVMSASVGRSRVCLSEAAPGRAVAATFGSMLSVSNVEVTNILTIHFNVLH</sequence>
<dbReference type="Proteomes" id="UP000602510">
    <property type="component" value="Unassembled WGS sequence"/>
</dbReference>
<comment type="caution">
    <text evidence="1">The sequence shown here is derived from an EMBL/GenBank/DDBJ whole genome shotgun (WGS) entry which is preliminary data.</text>
</comment>
<evidence type="ECO:0000313" key="3">
    <source>
        <dbReference type="Proteomes" id="UP000602510"/>
    </source>
</evidence>
<organism evidence="1 3">
    <name type="scientific">Phytophthora infestans</name>
    <name type="common">Potato late blight agent</name>
    <name type="synonym">Botrytis infestans</name>
    <dbReference type="NCBI Taxonomy" id="4787"/>
    <lineage>
        <taxon>Eukaryota</taxon>
        <taxon>Sar</taxon>
        <taxon>Stramenopiles</taxon>
        <taxon>Oomycota</taxon>
        <taxon>Peronosporomycetes</taxon>
        <taxon>Peronosporales</taxon>
        <taxon>Peronosporaceae</taxon>
        <taxon>Phytophthora</taxon>
    </lineage>
</organism>
<dbReference type="Proteomes" id="UP000704712">
    <property type="component" value="Unassembled WGS sequence"/>
</dbReference>
<dbReference type="EMBL" id="JAACNO010001352">
    <property type="protein sequence ID" value="KAF4141358.1"/>
    <property type="molecule type" value="Genomic_DNA"/>
</dbReference>
<reference evidence="1" key="1">
    <citation type="submission" date="2020-04" db="EMBL/GenBank/DDBJ databases">
        <title>Hybrid Assembly of Korean Phytophthora infestans isolates.</title>
        <authorList>
            <person name="Prokchorchik M."/>
            <person name="Lee Y."/>
            <person name="Seo J."/>
            <person name="Cho J.-H."/>
            <person name="Park Y.-E."/>
            <person name="Jang D.-C."/>
            <person name="Im J.-S."/>
            <person name="Choi J.-G."/>
            <person name="Park H.-J."/>
            <person name="Lee G.-B."/>
            <person name="Lee Y.-G."/>
            <person name="Hong S.-Y."/>
            <person name="Cho K."/>
            <person name="Sohn K.H."/>
        </authorList>
    </citation>
    <scope>NUCLEOTIDE SEQUENCE</scope>
    <source>
        <strain evidence="1">KR_1_A1</strain>
        <strain evidence="2">KR_2_A2</strain>
    </source>
</reference>
<proteinExistence type="predicted"/>
<evidence type="ECO:0000313" key="2">
    <source>
        <dbReference type="EMBL" id="KAF4141358.1"/>
    </source>
</evidence>
<dbReference type="EMBL" id="WSZM01000058">
    <property type="protein sequence ID" value="KAF4044814.1"/>
    <property type="molecule type" value="Genomic_DNA"/>
</dbReference>
<keyword evidence="3" id="KW-1185">Reference proteome</keyword>
<protein>
    <submittedName>
        <fullName evidence="1">Uncharacterized protein</fullName>
    </submittedName>
</protein>
<gene>
    <name evidence="1" type="ORF">GN244_ATG02726</name>
    <name evidence="2" type="ORF">GN958_ATG09464</name>
</gene>
<evidence type="ECO:0000313" key="1">
    <source>
        <dbReference type="EMBL" id="KAF4044814.1"/>
    </source>
</evidence>
<accession>A0A833TAT9</accession>
<dbReference type="AlphaFoldDB" id="A0A833TAT9"/>